<dbReference type="PANTHER" id="PTHR43712:SF2">
    <property type="entry name" value="O-METHYLTRANSFERASE CICE"/>
    <property type="match status" value="1"/>
</dbReference>
<dbReference type="AlphaFoldDB" id="A0A552UAX5"/>
<dbReference type="InterPro" id="IPR016461">
    <property type="entry name" value="COMT-like"/>
</dbReference>
<dbReference type="PANTHER" id="PTHR43712">
    <property type="entry name" value="PUTATIVE (AFU_ORTHOLOGUE AFUA_4G14580)-RELATED"/>
    <property type="match status" value="1"/>
</dbReference>
<evidence type="ECO:0000256" key="4">
    <source>
        <dbReference type="PIRSR" id="PIRSR005739-1"/>
    </source>
</evidence>
<dbReference type="PIRSF" id="PIRSF005739">
    <property type="entry name" value="O-mtase"/>
    <property type="match status" value="1"/>
</dbReference>
<reference evidence="7 8" key="1">
    <citation type="submission" date="2019-07" db="EMBL/GenBank/DDBJ databases">
        <title>Novel species isolated from glacier.</title>
        <authorList>
            <person name="Liu Q."/>
            <person name="Xin Y.-H."/>
        </authorList>
    </citation>
    <scope>NUCLEOTIDE SEQUENCE [LARGE SCALE GENOMIC DNA]</scope>
    <source>
        <strain evidence="7 8">LB1R16</strain>
    </source>
</reference>
<dbReference type="GO" id="GO:0008171">
    <property type="term" value="F:O-methyltransferase activity"/>
    <property type="evidence" value="ECO:0007669"/>
    <property type="project" value="InterPro"/>
</dbReference>
<evidence type="ECO:0000313" key="8">
    <source>
        <dbReference type="Proteomes" id="UP000317894"/>
    </source>
</evidence>
<feature type="domain" description="O-methyltransferase dimerisation" evidence="6">
    <location>
        <begin position="43"/>
        <end position="101"/>
    </location>
</feature>
<keyword evidence="1 7" id="KW-0489">Methyltransferase</keyword>
<gene>
    <name evidence="7" type="ORF">FMM06_16340</name>
</gene>
<protein>
    <submittedName>
        <fullName evidence="7">Methyltransferase domain-containing protein</fullName>
    </submittedName>
</protein>
<dbReference type="Gene3D" id="1.10.10.10">
    <property type="entry name" value="Winged helix-like DNA-binding domain superfamily/Winged helix DNA-binding domain"/>
    <property type="match status" value="1"/>
</dbReference>
<dbReference type="Proteomes" id="UP000317894">
    <property type="component" value="Unassembled WGS sequence"/>
</dbReference>
<comment type="caution">
    <text evidence="7">The sequence shown here is derived from an EMBL/GenBank/DDBJ whole genome shotgun (WGS) entry which is preliminary data.</text>
</comment>
<dbReference type="InterPro" id="IPR012967">
    <property type="entry name" value="COMT_dimerisation"/>
</dbReference>
<proteinExistence type="predicted"/>
<dbReference type="OrthoDB" id="7418600at2"/>
<dbReference type="GO" id="GO:0032259">
    <property type="term" value="P:methylation"/>
    <property type="evidence" value="ECO:0007669"/>
    <property type="project" value="UniProtKB-KW"/>
</dbReference>
<feature type="active site" description="Proton acceptor" evidence="4">
    <location>
        <position position="275"/>
    </location>
</feature>
<dbReference type="PROSITE" id="PS51683">
    <property type="entry name" value="SAM_OMT_II"/>
    <property type="match status" value="1"/>
</dbReference>
<feature type="domain" description="O-methyltransferase C-terminal" evidence="5">
    <location>
        <begin position="165"/>
        <end position="345"/>
    </location>
</feature>
<dbReference type="InterPro" id="IPR029063">
    <property type="entry name" value="SAM-dependent_MTases_sf"/>
</dbReference>
<evidence type="ECO:0000256" key="2">
    <source>
        <dbReference type="ARBA" id="ARBA00022679"/>
    </source>
</evidence>
<evidence type="ECO:0000313" key="7">
    <source>
        <dbReference type="EMBL" id="TRW15364.1"/>
    </source>
</evidence>
<dbReference type="InterPro" id="IPR036390">
    <property type="entry name" value="WH_DNA-bd_sf"/>
</dbReference>
<evidence type="ECO:0000256" key="3">
    <source>
        <dbReference type="ARBA" id="ARBA00022691"/>
    </source>
</evidence>
<organism evidence="7 8">
    <name type="scientific">Glacieibacterium frigidum</name>
    <dbReference type="NCBI Taxonomy" id="2593303"/>
    <lineage>
        <taxon>Bacteria</taxon>
        <taxon>Pseudomonadati</taxon>
        <taxon>Pseudomonadota</taxon>
        <taxon>Alphaproteobacteria</taxon>
        <taxon>Sphingomonadales</taxon>
        <taxon>Sphingosinicellaceae</taxon>
        <taxon>Glacieibacterium</taxon>
    </lineage>
</organism>
<sequence>MTLRANWLRTRNRLLSSPRFQAWAGRFPLTRPRARAEAAQLFDLVAGFIHSQVLAAVVELRLCERLADGPQAEATLAKECDLPPDSMRRLLRAAASLGLVEPLGGDWALGPRGAALLGNLGVMAMVAHHGALYADLADPVALLRRGGGGGALAAYWGYARAAAPDAAEPQAVADYSTLMAASQPMVAAQVVAAYDFSRHRRLLDVGGGEGAFVRAVAAAVPGLDLALFDLPAVAARARVALDSAGLTRVATHGGSFFADDLPTGCDVVTLVRILHDHDDDAALALLRRVRAALPPGGTLVIAEPMADAVPGRVGDAYFGLYLLAMGSGRARSPAELTAMLQAAGFVRSRTLATDVPLIARIIVATN</sequence>
<evidence type="ECO:0000259" key="5">
    <source>
        <dbReference type="Pfam" id="PF00891"/>
    </source>
</evidence>
<dbReference type="EMBL" id="VJWA01000002">
    <property type="protein sequence ID" value="TRW15364.1"/>
    <property type="molecule type" value="Genomic_DNA"/>
</dbReference>
<name>A0A552UAX5_9SPHN</name>
<keyword evidence="2 7" id="KW-0808">Transferase</keyword>
<dbReference type="GO" id="GO:0046983">
    <property type="term" value="F:protein dimerization activity"/>
    <property type="evidence" value="ECO:0007669"/>
    <property type="project" value="InterPro"/>
</dbReference>
<dbReference type="InterPro" id="IPR001077">
    <property type="entry name" value="COMT_C"/>
</dbReference>
<dbReference type="Pfam" id="PF08100">
    <property type="entry name" value="Dimerisation"/>
    <property type="match status" value="1"/>
</dbReference>
<dbReference type="Gene3D" id="1.10.287.1350">
    <property type="match status" value="1"/>
</dbReference>
<keyword evidence="3" id="KW-0949">S-adenosyl-L-methionine</keyword>
<dbReference type="Pfam" id="PF00891">
    <property type="entry name" value="Methyltransf_2"/>
    <property type="match status" value="1"/>
</dbReference>
<dbReference type="Gene3D" id="3.40.50.150">
    <property type="entry name" value="Vaccinia Virus protein VP39"/>
    <property type="match status" value="1"/>
</dbReference>
<keyword evidence="8" id="KW-1185">Reference proteome</keyword>
<dbReference type="SUPFAM" id="SSF46785">
    <property type="entry name" value="Winged helix' DNA-binding domain"/>
    <property type="match status" value="1"/>
</dbReference>
<evidence type="ECO:0000259" key="6">
    <source>
        <dbReference type="Pfam" id="PF08100"/>
    </source>
</evidence>
<evidence type="ECO:0000256" key="1">
    <source>
        <dbReference type="ARBA" id="ARBA00022603"/>
    </source>
</evidence>
<accession>A0A552UAX5</accession>
<dbReference type="InterPro" id="IPR036388">
    <property type="entry name" value="WH-like_DNA-bd_sf"/>
</dbReference>
<dbReference type="SUPFAM" id="SSF53335">
    <property type="entry name" value="S-adenosyl-L-methionine-dependent methyltransferases"/>
    <property type="match status" value="1"/>
</dbReference>